<dbReference type="AlphaFoldDB" id="A0A4T0J8R8"/>
<dbReference type="GO" id="GO:0006351">
    <property type="term" value="P:DNA-templated transcription"/>
    <property type="evidence" value="ECO:0007669"/>
    <property type="project" value="InterPro"/>
</dbReference>
<dbReference type="PROSITE" id="PS50048">
    <property type="entry name" value="ZN2_CY6_FUNGAL_2"/>
    <property type="match status" value="1"/>
</dbReference>
<dbReference type="GO" id="GO:0005634">
    <property type="term" value="C:nucleus"/>
    <property type="evidence" value="ECO:0007669"/>
    <property type="project" value="UniProtKB-SubCell"/>
</dbReference>
<name>A0A4T0J8R8_WALIC</name>
<dbReference type="EMBL" id="SPOI01000056">
    <property type="protein sequence ID" value="TIB38567.1"/>
    <property type="molecule type" value="Genomic_DNA"/>
</dbReference>
<keyword evidence="4" id="KW-0539">Nucleus</keyword>
<protein>
    <recommendedName>
        <fullName evidence="6">Zn(2)-C6 fungal-type domain-containing protein</fullName>
    </recommendedName>
</protein>
<evidence type="ECO:0000256" key="1">
    <source>
        <dbReference type="ARBA" id="ARBA00004123"/>
    </source>
</evidence>
<dbReference type="SMART" id="SM00906">
    <property type="entry name" value="Fungal_trans"/>
    <property type="match status" value="1"/>
</dbReference>
<keyword evidence="3" id="KW-0238">DNA-binding</keyword>
<dbReference type="InterPro" id="IPR036864">
    <property type="entry name" value="Zn2-C6_fun-type_DNA-bd_sf"/>
</dbReference>
<evidence type="ECO:0000313" key="7">
    <source>
        <dbReference type="EMBL" id="TIB38567.1"/>
    </source>
</evidence>
<dbReference type="GO" id="GO:0000981">
    <property type="term" value="F:DNA-binding transcription factor activity, RNA polymerase II-specific"/>
    <property type="evidence" value="ECO:0007669"/>
    <property type="project" value="InterPro"/>
</dbReference>
<keyword evidence="2" id="KW-0479">Metal-binding</keyword>
<proteinExistence type="predicted"/>
<dbReference type="PANTHER" id="PTHR46910">
    <property type="entry name" value="TRANSCRIPTION FACTOR PDR1"/>
    <property type="match status" value="1"/>
</dbReference>
<dbReference type="CDD" id="cd12148">
    <property type="entry name" value="fungal_TF_MHR"/>
    <property type="match status" value="1"/>
</dbReference>
<evidence type="ECO:0000256" key="4">
    <source>
        <dbReference type="ARBA" id="ARBA00023242"/>
    </source>
</evidence>
<dbReference type="InterPro" id="IPR050987">
    <property type="entry name" value="AtrR-like"/>
</dbReference>
<dbReference type="Proteomes" id="UP000310689">
    <property type="component" value="Unassembled WGS sequence"/>
</dbReference>
<evidence type="ECO:0000259" key="6">
    <source>
        <dbReference type="PROSITE" id="PS50048"/>
    </source>
</evidence>
<evidence type="ECO:0000256" key="3">
    <source>
        <dbReference type="ARBA" id="ARBA00023125"/>
    </source>
</evidence>
<feature type="domain" description="Zn(2)-C6 fungal-type" evidence="6">
    <location>
        <begin position="16"/>
        <end position="47"/>
    </location>
</feature>
<dbReference type="PANTHER" id="PTHR46910:SF3">
    <property type="entry name" value="HALOTOLERANCE PROTEIN 9-RELATED"/>
    <property type="match status" value="1"/>
</dbReference>
<evidence type="ECO:0000256" key="5">
    <source>
        <dbReference type="SAM" id="MobiDB-lite"/>
    </source>
</evidence>
<gene>
    <name evidence="7" type="ORF">E3P86_01548</name>
</gene>
<comment type="subcellular location">
    <subcellularLocation>
        <location evidence="1">Nucleus</location>
    </subcellularLocation>
</comment>
<sequence>MNTNISTDKKPKILRACDGCRKRKARCDGPQRYPLPCSNCRNEDCTYENPAEKKGYSVHYVRDLEAKVRRYESILAQLSSEYTTEDSPSSDYSTQQKRKFDGPIASTSSRQPNFVSPTDNDKLDKEMALKIGCMFLAPESEPGKVTDVRHPFNRRFYGKSSLRGLVERVNLYTGATPDTLLSGKRRAYWREDWDRELLPQFTKPDYTHEDFGNEQLMYELVNMYFRKVNMSLPILDQTHFVAQIPARKLEREFGSLLMMVCAVGSQYMKADDERVLPPGRPDPLFAGHAFFEIAKTKMKDFTVSVATIEDIQALILLQTFLKASVYPKSSFIIHAYTIMHAQDIGLHCDWFSYTDDSHQREARRRTIWALFLADVAAAAALGRNQLLPDLSIEVDRPSAGGYGENDYKSRLSVVYMNKLIDLYKLLASILESIYRLKKDTTQGDFKMSLSDIAALNSRLNEWLNDMPTELRGDSEEDEEIVQLRSNIKLGFFVTQIFVYKTFLPNPQSTEESNFRLTSLVICGNAARSIISIYKKLLLDKPSEFGICPYDISNWSAFSATIVLIISFCEGRKKGIFNSNDLEYIHIGISNLRARESKDMLSGRAVDILLQTVRSADLTMDKAFMRTQADLSRDTGGLKSEHFSVPEVQDGSEIYEQEAIYQNDLNFSDMMQQMQVDSLDSNFFGDEDLDGILPSLNSTSGDHWSGLLSTMFNGSQFV</sequence>
<comment type="caution">
    <text evidence="7">The sequence shown here is derived from an EMBL/GenBank/DDBJ whole genome shotgun (WGS) entry which is preliminary data.</text>
</comment>
<feature type="region of interest" description="Disordered" evidence="5">
    <location>
        <begin position="80"/>
        <end position="120"/>
    </location>
</feature>
<evidence type="ECO:0000313" key="8">
    <source>
        <dbReference type="Proteomes" id="UP000310689"/>
    </source>
</evidence>
<dbReference type="CDD" id="cd00067">
    <property type="entry name" value="GAL4"/>
    <property type="match status" value="1"/>
</dbReference>
<dbReference type="Gene3D" id="4.10.240.10">
    <property type="entry name" value="Zn(2)-C6 fungal-type DNA-binding domain"/>
    <property type="match status" value="1"/>
</dbReference>
<reference evidence="7 8" key="1">
    <citation type="submission" date="2019-03" db="EMBL/GenBank/DDBJ databases">
        <title>Sequencing 23 genomes of Wallemia ichthyophaga.</title>
        <authorList>
            <person name="Gostincar C."/>
        </authorList>
    </citation>
    <scope>NUCLEOTIDE SEQUENCE [LARGE SCALE GENOMIC DNA]</scope>
    <source>
        <strain evidence="7 8">EXF-6200</strain>
    </source>
</reference>
<dbReference type="GO" id="GO:0003677">
    <property type="term" value="F:DNA binding"/>
    <property type="evidence" value="ECO:0007669"/>
    <property type="project" value="UniProtKB-KW"/>
</dbReference>
<feature type="compositionally biased region" description="Polar residues" evidence="5">
    <location>
        <begin position="80"/>
        <end position="95"/>
    </location>
</feature>
<dbReference type="InterPro" id="IPR001138">
    <property type="entry name" value="Zn2Cys6_DnaBD"/>
</dbReference>
<dbReference type="SMART" id="SM00066">
    <property type="entry name" value="GAL4"/>
    <property type="match status" value="1"/>
</dbReference>
<dbReference type="SUPFAM" id="SSF57701">
    <property type="entry name" value="Zn2/Cys6 DNA-binding domain"/>
    <property type="match status" value="1"/>
</dbReference>
<organism evidence="7 8">
    <name type="scientific">Wallemia ichthyophaga</name>
    <dbReference type="NCBI Taxonomy" id="245174"/>
    <lineage>
        <taxon>Eukaryota</taxon>
        <taxon>Fungi</taxon>
        <taxon>Dikarya</taxon>
        <taxon>Basidiomycota</taxon>
        <taxon>Wallemiomycotina</taxon>
        <taxon>Wallemiomycetes</taxon>
        <taxon>Wallemiales</taxon>
        <taxon>Wallemiaceae</taxon>
        <taxon>Wallemia</taxon>
    </lineage>
</organism>
<dbReference type="InterPro" id="IPR007219">
    <property type="entry name" value="XnlR_reg_dom"/>
</dbReference>
<dbReference type="Pfam" id="PF00172">
    <property type="entry name" value="Zn_clus"/>
    <property type="match status" value="1"/>
</dbReference>
<dbReference type="GO" id="GO:0008270">
    <property type="term" value="F:zinc ion binding"/>
    <property type="evidence" value="ECO:0007669"/>
    <property type="project" value="InterPro"/>
</dbReference>
<accession>A0A4T0J8R8</accession>
<feature type="compositionally biased region" description="Polar residues" evidence="5">
    <location>
        <begin position="105"/>
        <end position="118"/>
    </location>
</feature>
<evidence type="ECO:0000256" key="2">
    <source>
        <dbReference type="ARBA" id="ARBA00022723"/>
    </source>
</evidence>
<dbReference type="Pfam" id="PF04082">
    <property type="entry name" value="Fungal_trans"/>
    <property type="match status" value="1"/>
</dbReference>